<evidence type="ECO:0000256" key="1">
    <source>
        <dbReference type="SAM" id="MobiDB-lite"/>
    </source>
</evidence>
<reference evidence="2 3" key="1">
    <citation type="submission" date="2020-08" db="EMBL/GenBank/DDBJ databases">
        <title>Genomic Encyclopedia of Type Strains, Phase IV (KMG-IV): sequencing the most valuable type-strain genomes for metagenomic binning, comparative biology and taxonomic classification.</title>
        <authorList>
            <person name="Goeker M."/>
        </authorList>
    </citation>
    <scope>NUCLEOTIDE SEQUENCE [LARGE SCALE GENOMIC DNA]</scope>
    <source>
        <strain evidence="2 3">DSM 102238</strain>
    </source>
</reference>
<proteinExistence type="predicted"/>
<dbReference type="EMBL" id="JACIEK010000007">
    <property type="protein sequence ID" value="MBB3998860.1"/>
    <property type="molecule type" value="Genomic_DNA"/>
</dbReference>
<gene>
    <name evidence="2" type="ORF">GGR04_002715</name>
</gene>
<evidence type="ECO:0000313" key="3">
    <source>
        <dbReference type="Proteomes" id="UP000542776"/>
    </source>
</evidence>
<feature type="region of interest" description="Disordered" evidence="1">
    <location>
        <begin position="49"/>
        <end position="69"/>
    </location>
</feature>
<dbReference type="AlphaFoldDB" id="A0A7W6MKA4"/>
<name>A0A7W6MKA4_9HYPH</name>
<protein>
    <submittedName>
        <fullName evidence="2">Uncharacterized protein</fullName>
    </submittedName>
</protein>
<organism evidence="2 3">
    <name type="scientific">Aureimonas pseudogalii</name>
    <dbReference type="NCBI Taxonomy" id="1744844"/>
    <lineage>
        <taxon>Bacteria</taxon>
        <taxon>Pseudomonadati</taxon>
        <taxon>Pseudomonadota</taxon>
        <taxon>Alphaproteobacteria</taxon>
        <taxon>Hyphomicrobiales</taxon>
        <taxon>Aurantimonadaceae</taxon>
        <taxon>Aureimonas</taxon>
    </lineage>
</organism>
<keyword evidence="3" id="KW-1185">Reference proteome</keyword>
<sequence>MTKLDRIDLLTLALELRLAARLGIPALAAEQTRLTPALLLEAAHALESASRLAPPPSGTVVPLPRLNRA</sequence>
<dbReference type="Proteomes" id="UP000542776">
    <property type="component" value="Unassembled WGS sequence"/>
</dbReference>
<evidence type="ECO:0000313" key="2">
    <source>
        <dbReference type="EMBL" id="MBB3998860.1"/>
    </source>
</evidence>
<dbReference type="RefSeq" id="WP_183200393.1">
    <property type="nucleotide sequence ID" value="NZ_JACIEK010000007.1"/>
</dbReference>
<comment type="caution">
    <text evidence="2">The sequence shown here is derived from an EMBL/GenBank/DDBJ whole genome shotgun (WGS) entry which is preliminary data.</text>
</comment>
<accession>A0A7W6MKA4</accession>